<protein>
    <recommendedName>
        <fullName evidence="8">Nuclear transcription factor Y subunit</fullName>
    </recommendedName>
</protein>
<dbReference type="SMART" id="SM00521">
    <property type="entry name" value="CBF"/>
    <property type="match status" value="1"/>
</dbReference>
<keyword evidence="2 8" id="KW-0805">Transcription regulation</keyword>
<dbReference type="Pfam" id="PF02045">
    <property type="entry name" value="CBFB_NFYA"/>
    <property type="match status" value="1"/>
</dbReference>
<keyword evidence="3 8" id="KW-0238">DNA-binding</keyword>
<feature type="compositionally biased region" description="Low complexity" evidence="9">
    <location>
        <begin position="276"/>
        <end position="288"/>
    </location>
</feature>
<evidence type="ECO:0000313" key="10">
    <source>
        <dbReference type="EMBL" id="CAK9164691.1"/>
    </source>
</evidence>
<dbReference type="PROSITE" id="PS00686">
    <property type="entry name" value="NFYA_HAP2_1"/>
    <property type="match status" value="1"/>
</dbReference>
<keyword evidence="6 8" id="KW-0539">Nucleus</keyword>
<dbReference type="InterPro" id="IPR001289">
    <property type="entry name" value="NFYA"/>
</dbReference>
<keyword evidence="5 8" id="KW-0804">Transcription</keyword>
<name>A0ABC8T5I8_9AQUA</name>
<dbReference type="GO" id="GO:0003677">
    <property type="term" value="F:DNA binding"/>
    <property type="evidence" value="ECO:0007669"/>
    <property type="project" value="UniProtKB-KW"/>
</dbReference>
<dbReference type="GO" id="GO:0005634">
    <property type="term" value="C:nucleus"/>
    <property type="evidence" value="ECO:0007669"/>
    <property type="project" value="UniProtKB-SubCell"/>
</dbReference>
<feature type="region of interest" description="Disordered" evidence="9">
    <location>
        <begin position="35"/>
        <end position="93"/>
    </location>
</feature>
<feature type="region of interest" description="Disordered" evidence="9">
    <location>
        <begin position="241"/>
        <end position="336"/>
    </location>
</feature>
<dbReference type="Proteomes" id="UP001642360">
    <property type="component" value="Unassembled WGS sequence"/>
</dbReference>
<feature type="compositionally biased region" description="Polar residues" evidence="9">
    <location>
        <begin position="46"/>
        <end position="62"/>
    </location>
</feature>
<dbReference type="PROSITE" id="PS51152">
    <property type="entry name" value="NFYA_HAP2_2"/>
    <property type="match status" value="1"/>
</dbReference>
<comment type="similarity">
    <text evidence="8">Belongs to the NFYA/HAP2 subunit family.</text>
</comment>
<proteinExistence type="inferred from homology"/>
<comment type="function">
    <text evidence="8">Component of the sequence-specific heterotrimeric transcription factor (NF-Y) which specifically recognizes a 5'-CCAAT-3' box motif found in the promoters of its target genes.</text>
</comment>
<evidence type="ECO:0000256" key="8">
    <source>
        <dbReference type="RuleBase" id="RU367155"/>
    </source>
</evidence>
<dbReference type="EMBL" id="CAUOFW020004269">
    <property type="protein sequence ID" value="CAK9164691.1"/>
    <property type="molecule type" value="Genomic_DNA"/>
</dbReference>
<evidence type="ECO:0000256" key="1">
    <source>
        <dbReference type="ARBA" id="ARBA00004123"/>
    </source>
</evidence>
<feature type="region of interest" description="Disordered" evidence="9">
    <location>
        <begin position="1"/>
        <end position="22"/>
    </location>
</feature>
<sequence length="350" mass="38052">MQSKSKNANRLQADSYNIPSSTLCSDPWWHGTGYNSISPAVVRGNASDSSSMEHSMNGQSRSDGGLNEDDDDANKESQSTALPRSDGSYGQEHQNFQHVTSNLPPRSDESLTQPPQLELVGHSIACASNPYSNQFYGGMMAPYGQPMVHPTLFDMHHARMPLPIEVARDPVFVNAKQYHGIMRRRQSRAKAELEKKLVKARKFYHIGENTPWPISPTHIPAPRGPTLGGVMEVYKPYLHESRHQHAMRRERGSGGRFAKKSDVDTSKTAPADKVTGSGAAGSSSSSGSEPLPTCEEHTNVNDAGRSGNQNSSRVSTYQVDSAERGDGGSSGQQWGCIATNQASQRAVAMQ</sequence>
<evidence type="ECO:0000256" key="6">
    <source>
        <dbReference type="ARBA" id="ARBA00023242"/>
    </source>
</evidence>
<evidence type="ECO:0000313" key="11">
    <source>
        <dbReference type="Proteomes" id="UP001642360"/>
    </source>
</evidence>
<evidence type="ECO:0000256" key="2">
    <source>
        <dbReference type="ARBA" id="ARBA00023015"/>
    </source>
</evidence>
<dbReference type="GO" id="GO:0003700">
    <property type="term" value="F:DNA-binding transcription factor activity"/>
    <property type="evidence" value="ECO:0007669"/>
    <property type="project" value="UniProtKB-UniRule"/>
</dbReference>
<dbReference type="Gene3D" id="6.10.250.2430">
    <property type="match status" value="1"/>
</dbReference>
<evidence type="ECO:0000256" key="9">
    <source>
        <dbReference type="SAM" id="MobiDB-lite"/>
    </source>
</evidence>
<organism evidence="10 11">
    <name type="scientific">Ilex paraguariensis</name>
    <name type="common">yerba mate</name>
    <dbReference type="NCBI Taxonomy" id="185542"/>
    <lineage>
        <taxon>Eukaryota</taxon>
        <taxon>Viridiplantae</taxon>
        <taxon>Streptophyta</taxon>
        <taxon>Embryophyta</taxon>
        <taxon>Tracheophyta</taxon>
        <taxon>Spermatophyta</taxon>
        <taxon>Magnoliopsida</taxon>
        <taxon>eudicotyledons</taxon>
        <taxon>Gunneridae</taxon>
        <taxon>Pentapetalae</taxon>
        <taxon>asterids</taxon>
        <taxon>campanulids</taxon>
        <taxon>Aquifoliales</taxon>
        <taxon>Aquifoliaceae</taxon>
        <taxon>Ilex</taxon>
    </lineage>
</organism>
<comment type="caution">
    <text evidence="10">The sequence shown here is derived from an EMBL/GenBank/DDBJ whole genome shotgun (WGS) entry which is preliminary data.</text>
</comment>
<feature type="compositionally biased region" description="Polar residues" evidence="9">
    <location>
        <begin position="306"/>
        <end position="319"/>
    </location>
</feature>
<dbReference type="AlphaFoldDB" id="A0ABC8T5I8"/>
<comment type="subunit">
    <text evidence="7">Heterotrimeric transcription factor composed of three components, NF-YA, NF-YB and NF-YC. NF-YB and NF-YC must interact and dimerize for NF-YA association and DNA binding.</text>
</comment>
<accession>A0ABC8T5I8</accession>
<keyword evidence="4" id="KW-0010">Activator</keyword>
<comment type="subcellular location">
    <subcellularLocation>
        <location evidence="1 8">Nucleus</location>
    </subcellularLocation>
</comment>
<evidence type="ECO:0000256" key="4">
    <source>
        <dbReference type="ARBA" id="ARBA00023159"/>
    </source>
</evidence>
<dbReference type="PANTHER" id="PTHR12632">
    <property type="entry name" value="TRANSCRIPTION FACTOR NF-Y ALPHA-RELATED"/>
    <property type="match status" value="1"/>
</dbReference>
<gene>
    <name evidence="10" type="ORF">ILEXP_LOCUS33838</name>
</gene>
<keyword evidence="11" id="KW-1185">Reference proteome</keyword>
<reference evidence="10 11" key="1">
    <citation type="submission" date="2024-02" db="EMBL/GenBank/DDBJ databases">
        <authorList>
            <person name="Vignale AGUSTIN F."/>
            <person name="Sosa J E."/>
            <person name="Modenutti C."/>
        </authorList>
    </citation>
    <scope>NUCLEOTIDE SEQUENCE [LARGE SCALE GENOMIC DNA]</scope>
</reference>
<evidence type="ECO:0000256" key="5">
    <source>
        <dbReference type="ARBA" id="ARBA00023163"/>
    </source>
</evidence>
<evidence type="ECO:0000256" key="7">
    <source>
        <dbReference type="ARBA" id="ARBA00025911"/>
    </source>
</evidence>
<feature type="compositionally biased region" description="Basic and acidic residues" evidence="9">
    <location>
        <begin position="241"/>
        <end position="265"/>
    </location>
</feature>
<dbReference type="InterPro" id="IPR018362">
    <property type="entry name" value="CCAAT-binding_factor_CS"/>
</dbReference>
<evidence type="ECO:0000256" key="3">
    <source>
        <dbReference type="ARBA" id="ARBA00023125"/>
    </source>
</evidence>